<keyword evidence="3 7" id="KW-0812">Transmembrane</keyword>
<feature type="domain" description="ABC3 transporter permease C-terminal" evidence="8">
    <location>
        <begin position="499"/>
        <end position="612"/>
    </location>
</feature>
<keyword evidence="4 7" id="KW-1133">Transmembrane helix</keyword>
<organism evidence="9 10">
    <name type="scientific">Faecalicatena contorta</name>
    <dbReference type="NCBI Taxonomy" id="39482"/>
    <lineage>
        <taxon>Bacteria</taxon>
        <taxon>Bacillati</taxon>
        <taxon>Bacillota</taxon>
        <taxon>Clostridia</taxon>
        <taxon>Lachnospirales</taxon>
        <taxon>Lachnospiraceae</taxon>
        <taxon>Faecalicatena</taxon>
    </lineage>
</organism>
<dbReference type="InterPro" id="IPR038766">
    <property type="entry name" value="Membrane_comp_ABC_pdt"/>
</dbReference>
<feature type="transmembrane region" description="Helical" evidence="7">
    <location>
        <begin position="993"/>
        <end position="1013"/>
    </location>
</feature>
<dbReference type="Gene3D" id="1.10.287.510">
    <property type="entry name" value="Helix hairpin bin"/>
    <property type="match status" value="1"/>
</dbReference>
<evidence type="ECO:0000256" key="1">
    <source>
        <dbReference type="ARBA" id="ARBA00004651"/>
    </source>
</evidence>
<keyword evidence="5 7" id="KW-0472">Membrane</keyword>
<evidence type="ECO:0000256" key="2">
    <source>
        <dbReference type="ARBA" id="ARBA00022475"/>
    </source>
</evidence>
<feature type="transmembrane region" description="Helical" evidence="7">
    <location>
        <begin position="952"/>
        <end position="973"/>
    </location>
</feature>
<dbReference type="STRING" id="39482.ERS852491_04308"/>
<dbReference type="Proteomes" id="UP000095544">
    <property type="component" value="Unassembled WGS sequence"/>
</dbReference>
<name>A0A174KR68_9FIRM</name>
<feature type="domain" description="ABC3 transporter permease C-terminal" evidence="8">
    <location>
        <begin position="902"/>
        <end position="1017"/>
    </location>
</feature>
<feature type="transmembrane region" description="Helical" evidence="7">
    <location>
        <begin position="21"/>
        <end position="38"/>
    </location>
</feature>
<feature type="transmembrane region" description="Helical" evidence="7">
    <location>
        <begin position="591"/>
        <end position="614"/>
    </location>
</feature>
<dbReference type="PANTHER" id="PTHR30287:SF1">
    <property type="entry name" value="INNER MEMBRANE PROTEIN"/>
    <property type="match status" value="1"/>
</dbReference>
<feature type="coiled-coil region" evidence="6">
    <location>
        <begin position="250"/>
        <end position="348"/>
    </location>
</feature>
<dbReference type="InterPro" id="IPR003838">
    <property type="entry name" value="ABC3_permease_C"/>
</dbReference>
<keyword evidence="2" id="KW-1003">Cell membrane</keyword>
<gene>
    <name evidence="9" type="ORF">ERS852491_04308</name>
</gene>
<protein>
    <submittedName>
        <fullName evidence="9">ATPase involved in DNA repair</fullName>
    </submittedName>
</protein>
<evidence type="ECO:0000256" key="4">
    <source>
        <dbReference type="ARBA" id="ARBA00022989"/>
    </source>
</evidence>
<evidence type="ECO:0000256" key="3">
    <source>
        <dbReference type="ARBA" id="ARBA00022692"/>
    </source>
</evidence>
<evidence type="ECO:0000256" key="7">
    <source>
        <dbReference type="SAM" id="Phobius"/>
    </source>
</evidence>
<feature type="transmembrane region" description="Helical" evidence="7">
    <location>
        <begin position="666"/>
        <end position="686"/>
    </location>
</feature>
<proteinExistence type="predicted"/>
<evidence type="ECO:0000256" key="5">
    <source>
        <dbReference type="ARBA" id="ARBA00023136"/>
    </source>
</evidence>
<feature type="transmembrane region" description="Helical" evidence="7">
    <location>
        <begin position="544"/>
        <end position="571"/>
    </location>
</feature>
<dbReference type="OrthoDB" id="5137249at2"/>
<evidence type="ECO:0000259" key="8">
    <source>
        <dbReference type="Pfam" id="PF02687"/>
    </source>
</evidence>
<evidence type="ECO:0000313" key="9">
    <source>
        <dbReference type="EMBL" id="CUP11740.1"/>
    </source>
</evidence>
<reference evidence="9 10" key="1">
    <citation type="submission" date="2015-09" db="EMBL/GenBank/DDBJ databases">
        <authorList>
            <consortium name="Pathogen Informatics"/>
        </authorList>
    </citation>
    <scope>NUCLEOTIDE SEQUENCE [LARGE SCALE GENOMIC DNA]</scope>
    <source>
        <strain evidence="9 10">2789STDY5834876</strain>
    </source>
</reference>
<dbReference type="EMBL" id="CYZU01000058">
    <property type="protein sequence ID" value="CUP11740.1"/>
    <property type="molecule type" value="Genomic_DNA"/>
</dbReference>
<sequence length="1028" mass="115177">MSRKALRKDFYMEIRRSLGRFLSIFFIVAIGVAFFSGIRSAEPDMRLSGDAYFDRQNLMDIKVVSTLGLTDDDLKALEKVDGIEHVEAGYSADALCSVNDSKKVVHISSLLPSMNQLVVEEGRLPKAADECVVDIDFLTGSGYEVGDKITFLSGTEDKITDTLKTDTYTIVGTVSSPCYISFHRGSSTIGTGSVSGFVSVLPDSFDLDVYTEMYAAVDGAKELTAFTDEYDDHIDTAIDEVEKIRKTREDARYQEIVDEAENKLNDAKKELEDAKTEADQKLNDAKAKLDDGRNQLENAKAEISNGYAQLEDSRSQLIQKQDEINQGYEDLNAQVEVLNGKVEELNQVKAQYDALASSGLTDEQTQYTLQVMYAKITEGDAQIEAARAQLDEAKGQLDSGQQQINDGWLQIEQAQSDLAAGESELASKEQELNDAQAEYEDAKSEADTKIKDGEKKIKDAEKDISKIEHAKWYIYDRSTLTEYTSYGENADRMKAIGEVFPVLFFLVAALISLTTMTRMVEEQRTQIGTLKALGYERHSIAGKYIGYACLATVSGSAFGILVGEKILPYIIITAYGIMYQHMDTVLTPYNMYYGMAASLAALACTLLATIFSCFHELREQAAELMRPPTPKQGKRVFLERIPFLWKRLSFIWKATVRNLIRYKKRFFMTVFGIGGCMALLLVGFGLKDSIFDIAVLQYGEIQLYDGNVILEEDASADEKEETYNKLASDKRVDDTAENFLQQVEVTHGKTTKDVYLNVPKDLDEFSKFVIFKNRITDEHYKLDNTGAIISEKTAKMLDAGVGDTVSIKDDVKGELQVKIAQICENYIGHYIYLTPDLYKQLYGEAPEYNSIYYTMKEGRMDELEKVGESILETKGALSISYTNNMQQQLDDMLGSLDIVLVVLVISAGMLAFVVLYNLNNINITERKRELATLKVLGFFDNEVSAYVYRENIILTVVGSAVGILLGRILHQFVIVTVEIDSAMFGRNIDFSSYVYSFLITMGFSLFVNGVMYFKLKRIDMVESLKSVE</sequence>
<evidence type="ECO:0000313" key="10">
    <source>
        <dbReference type="Proteomes" id="UP000095544"/>
    </source>
</evidence>
<dbReference type="AlphaFoldDB" id="A0A174KR68"/>
<feature type="transmembrane region" description="Helical" evidence="7">
    <location>
        <begin position="898"/>
        <end position="918"/>
    </location>
</feature>
<evidence type="ECO:0000256" key="6">
    <source>
        <dbReference type="SAM" id="Coils"/>
    </source>
</evidence>
<accession>A0A174KR68</accession>
<keyword evidence="6" id="KW-0175">Coiled coil</keyword>
<feature type="transmembrane region" description="Helical" evidence="7">
    <location>
        <begin position="499"/>
        <end position="516"/>
    </location>
</feature>
<comment type="subcellular location">
    <subcellularLocation>
        <location evidence="1">Cell membrane</location>
        <topology evidence="1">Multi-pass membrane protein</topology>
    </subcellularLocation>
</comment>
<feature type="coiled-coil region" evidence="6">
    <location>
        <begin position="376"/>
        <end position="470"/>
    </location>
</feature>
<dbReference type="RefSeq" id="WP_055154938.1">
    <property type="nucleotide sequence ID" value="NZ_CYZU01000058.1"/>
</dbReference>
<dbReference type="Pfam" id="PF02687">
    <property type="entry name" value="FtsX"/>
    <property type="match status" value="2"/>
</dbReference>
<dbReference type="GO" id="GO:0005886">
    <property type="term" value="C:plasma membrane"/>
    <property type="evidence" value="ECO:0007669"/>
    <property type="project" value="UniProtKB-SubCell"/>
</dbReference>
<dbReference type="CDD" id="cd06503">
    <property type="entry name" value="ATP-synt_Fo_b"/>
    <property type="match status" value="1"/>
</dbReference>
<dbReference type="PANTHER" id="PTHR30287">
    <property type="entry name" value="MEMBRANE COMPONENT OF PREDICTED ABC SUPERFAMILY METABOLITE UPTAKE TRANSPORTER"/>
    <property type="match status" value="1"/>
</dbReference>